<protein>
    <submittedName>
        <fullName evidence="9">Calpain-10-like</fullName>
    </submittedName>
</protein>
<dbReference type="PANTHER" id="PTHR10183">
    <property type="entry name" value="CALPAIN"/>
    <property type="match status" value="1"/>
</dbReference>
<dbReference type="Pfam" id="PF00648">
    <property type="entry name" value="Peptidase_C2"/>
    <property type="match status" value="1"/>
</dbReference>
<reference evidence="9" key="1">
    <citation type="submission" date="2025-08" db="UniProtKB">
        <authorList>
            <consortium name="RefSeq"/>
        </authorList>
    </citation>
    <scope>IDENTIFICATION</scope>
    <source>
        <tissue evidence="9">Gonad</tissue>
    </source>
</reference>
<dbReference type="InterPro" id="IPR000169">
    <property type="entry name" value="Pept_cys_AS"/>
</dbReference>
<dbReference type="SUPFAM" id="SSF54001">
    <property type="entry name" value="Cysteine proteinases"/>
    <property type="match status" value="1"/>
</dbReference>
<dbReference type="KEGG" id="bbel:109487110"/>
<dbReference type="GO" id="GO:0006508">
    <property type="term" value="P:proteolysis"/>
    <property type="evidence" value="ECO:0007669"/>
    <property type="project" value="UniProtKB-KW"/>
</dbReference>
<dbReference type="GO" id="GO:0005737">
    <property type="term" value="C:cytoplasm"/>
    <property type="evidence" value="ECO:0007669"/>
    <property type="project" value="TreeGrafter"/>
</dbReference>
<accession>A0A6P5AK72</accession>
<evidence type="ECO:0000259" key="7">
    <source>
        <dbReference type="PROSITE" id="PS50203"/>
    </source>
</evidence>
<name>A0A6P5AK72_BRABE</name>
<dbReference type="PROSITE" id="PS50203">
    <property type="entry name" value="CALPAIN_CAT"/>
    <property type="match status" value="1"/>
</dbReference>
<dbReference type="SMART" id="SM00230">
    <property type="entry name" value="CysPc"/>
    <property type="match status" value="1"/>
</dbReference>
<dbReference type="AlphaFoldDB" id="A0A6P5AK72"/>
<evidence type="ECO:0000256" key="5">
    <source>
        <dbReference type="PIRSR" id="PIRSR622684-1"/>
    </source>
</evidence>
<dbReference type="OrthoDB" id="424753at2759"/>
<dbReference type="GeneID" id="109487110"/>
<dbReference type="InterPro" id="IPR001300">
    <property type="entry name" value="Peptidase_C2_calpain_cat"/>
</dbReference>
<organism evidence="8 9">
    <name type="scientific">Branchiostoma belcheri</name>
    <name type="common">Amphioxus</name>
    <dbReference type="NCBI Taxonomy" id="7741"/>
    <lineage>
        <taxon>Eukaryota</taxon>
        <taxon>Metazoa</taxon>
        <taxon>Chordata</taxon>
        <taxon>Cephalochordata</taxon>
        <taxon>Leptocardii</taxon>
        <taxon>Amphioxiformes</taxon>
        <taxon>Branchiostomatidae</taxon>
        <taxon>Branchiostoma</taxon>
    </lineage>
</organism>
<dbReference type="RefSeq" id="XP_019646639.1">
    <property type="nucleotide sequence ID" value="XM_019791080.1"/>
</dbReference>
<keyword evidence="3" id="KW-0378">Hydrolase</keyword>
<comment type="similarity">
    <text evidence="1">Belongs to the peptidase C2 family.</text>
</comment>
<evidence type="ECO:0000313" key="9">
    <source>
        <dbReference type="RefSeq" id="XP_019646639.1"/>
    </source>
</evidence>
<evidence type="ECO:0000256" key="3">
    <source>
        <dbReference type="ARBA" id="ARBA00022801"/>
    </source>
</evidence>
<keyword evidence="4" id="KW-0788">Thiol protease</keyword>
<feature type="domain" description="Calpain catalytic" evidence="7">
    <location>
        <begin position="2"/>
        <end position="165"/>
    </location>
</feature>
<dbReference type="PANTHER" id="PTHR10183:SF30">
    <property type="entry name" value="CALPAIN-10"/>
    <property type="match status" value="1"/>
</dbReference>
<dbReference type="Proteomes" id="UP000515135">
    <property type="component" value="Unplaced"/>
</dbReference>
<dbReference type="InterPro" id="IPR038765">
    <property type="entry name" value="Papain-like_cys_pep_sf"/>
</dbReference>
<evidence type="ECO:0000313" key="8">
    <source>
        <dbReference type="Proteomes" id="UP000515135"/>
    </source>
</evidence>
<evidence type="ECO:0000256" key="6">
    <source>
        <dbReference type="PROSITE-ProRule" id="PRU00239"/>
    </source>
</evidence>
<evidence type="ECO:0000256" key="2">
    <source>
        <dbReference type="ARBA" id="ARBA00022670"/>
    </source>
</evidence>
<keyword evidence="2" id="KW-0645">Protease</keyword>
<evidence type="ECO:0000256" key="4">
    <source>
        <dbReference type="ARBA" id="ARBA00022807"/>
    </source>
</evidence>
<gene>
    <name evidence="9" type="primary">LOC109487110</name>
</gene>
<comment type="caution">
    <text evidence="6">Lacks conserved residue(s) required for the propagation of feature annotation.</text>
</comment>
<dbReference type="PROSITE" id="PS00139">
    <property type="entry name" value="THIOL_PROTEASE_CYS"/>
    <property type="match status" value="1"/>
</dbReference>
<feature type="active site" evidence="5">
    <location>
        <position position="63"/>
    </location>
</feature>
<keyword evidence="8" id="KW-1185">Reference proteome</keyword>
<proteinExistence type="inferred from homology"/>
<sequence>MLFEDTDFPASDSALYYKGNSQSGDVGQIVWRRPQELVESPVLLPADGDLCVQDVVQGRLGDCWFLCACAAIAPHRQLMQRVAESFNSSIPPTTEALHVLTEVHQKTWGDQEYEGKFCFVFWKFGTWTEVTVDDRLPCRDGRLLYSRCANKRHFWLPLMEKAYAK</sequence>
<evidence type="ECO:0000256" key="1">
    <source>
        <dbReference type="ARBA" id="ARBA00007623"/>
    </source>
</evidence>
<dbReference type="InterPro" id="IPR022684">
    <property type="entry name" value="Calpain_cysteine_protease"/>
</dbReference>
<dbReference type="GO" id="GO:0004198">
    <property type="term" value="F:calcium-dependent cysteine-type endopeptidase activity"/>
    <property type="evidence" value="ECO:0007669"/>
    <property type="project" value="InterPro"/>
</dbReference>